<keyword evidence="17" id="KW-0393">Immunoglobulin domain</keyword>
<dbReference type="InterPro" id="IPR000719">
    <property type="entry name" value="Prot_kinase_dom"/>
</dbReference>
<evidence type="ECO:0000313" key="24">
    <source>
        <dbReference type="Proteomes" id="UP001519460"/>
    </source>
</evidence>
<dbReference type="InterPro" id="IPR017441">
    <property type="entry name" value="Protein_kinase_ATP_BS"/>
</dbReference>
<dbReference type="InterPro" id="IPR050122">
    <property type="entry name" value="RTK"/>
</dbReference>
<keyword evidence="10 20" id="KW-0067">ATP-binding</keyword>
<keyword evidence="24" id="KW-1185">Reference proteome</keyword>
<keyword evidence="7" id="KW-0677">Repeat</keyword>
<keyword evidence="5" id="KW-0812">Transmembrane</keyword>
<evidence type="ECO:0000256" key="20">
    <source>
        <dbReference type="PROSITE-ProRule" id="PRU10141"/>
    </source>
</evidence>
<evidence type="ECO:0000256" key="19">
    <source>
        <dbReference type="ARBA" id="ARBA00056965"/>
    </source>
</evidence>
<keyword evidence="8 20" id="KW-0547">Nucleotide-binding</keyword>
<dbReference type="InterPro" id="IPR001245">
    <property type="entry name" value="Ser-Thr/Tyr_kinase_cat_dom"/>
</dbReference>
<evidence type="ECO:0000256" key="5">
    <source>
        <dbReference type="ARBA" id="ARBA00022692"/>
    </source>
</evidence>
<dbReference type="Gene3D" id="3.40.50.2300">
    <property type="match status" value="2"/>
</dbReference>
<dbReference type="Proteomes" id="UP001519460">
    <property type="component" value="Unassembled WGS sequence"/>
</dbReference>
<organism evidence="23 24">
    <name type="scientific">Batillaria attramentaria</name>
    <dbReference type="NCBI Taxonomy" id="370345"/>
    <lineage>
        <taxon>Eukaryota</taxon>
        <taxon>Metazoa</taxon>
        <taxon>Spiralia</taxon>
        <taxon>Lophotrochozoa</taxon>
        <taxon>Mollusca</taxon>
        <taxon>Gastropoda</taxon>
        <taxon>Caenogastropoda</taxon>
        <taxon>Sorbeoconcha</taxon>
        <taxon>Cerithioidea</taxon>
        <taxon>Batillariidae</taxon>
        <taxon>Batillaria</taxon>
    </lineage>
</organism>
<dbReference type="PANTHER" id="PTHR24416">
    <property type="entry name" value="TYROSINE-PROTEIN KINASE RECEPTOR"/>
    <property type="match status" value="1"/>
</dbReference>
<dbReference type="SUPFAM" id="SSF53822">
    <property type="entry name" value="Periplasmic binding protein-like I"/>
    <property type="match status" value="1"/>
</dbReference>
<name>A0ABD0JJ81_9CAEN</name>
<evidence type="ECO:0000256" key="15">
    <source>
        <dbReference type="ARBA" id="ARBA00023170"/>
    </source>
</evidence>
<protein>
    <recommendedName>
        <fullName evidence="2">receptor protein-tyrosine kinase</fullName>
        <ecNumber evidence="2">2.7.10.1</ecNumber>
    </recommendedName>
</protein>
<feature type="region of interest" description="Disordered" evidence="21">
    <location>
        <begin position="1096"/>
        <end position="1125"/>
    </location>
</feature>
<dbReference type="Pfam" id="PF01094">
    <property type="entry name" value="ANF_receptor"/>
    <property type="match status" value="1"/>
</dbReference>
<evidence type="ECO:0000256" key="12">
    <source>
        <dbReference type="ARBA" id="ARBA00023136"/>
    </source>
</evidence>
<evidence type="ECO:0000256" key="11">
    <source>
        <dbReference type="ARBA" id="ARBA00022989"/>
    </source>
</evidence>
<dbReference type="PROSITE" id="PS00107">
    <property type="entry name" value="PROTEIN_KINASE_ATP"/>
    <property type="match status" value="1"/>
</dbReference>
<keyword evidence="14" id="KW-1015">Disulfide bond</keyword>
<evidence type="ECO:0000256" key="10">
    <source>
        <dbReference type="ARBA" id="ARBA00022840"/>
    </source>
</evidence>
<evidence type="ECO:0000259" key="22">
    <source>
        <dbReference type="PROSITE" id="PS50011"/>
    </source>
</evidence>
<dbReference type="GO" id="GO:0005524">
    <property type="term" value="F:ATP binding"/>
    <property type="evidence" value="ECO:0007669"/>
    <property type="project" value="UniProtKB-UniRule"/>
</dbReference>
<evidence type="ECO:0000256" key="7">
    <source>
        <dbReference type="ARBA" id="ARBA00022737"/>
    </source>
</evidence>
<dbReference type="CDD" id="cd06366">
    <property type="entry name" value="PBP1_GABAb_receptor"/>
    <property type="match status" value="1"/>
</dbReference>
<comment type="caution">
    <text evidence="23">The sequence shown here is derived from an EMBL/GenBank/DDBJ whole genome shotgun (WGS) entry which is preliminary data.</text>
</comment>
<dbReference type="PROSITE" id="PS50011">
    <property type="entry name" value="PROTEIN_KINASE_DOM"/>
    <property type="match status" value="1"/>
</dbReference>
<evidence type="ECO:0000313" key="23">
    <source>
        <dbReference type="EMBL" id="KAK7475017.1"/>
    </source>
</evidence>
<dbReference type="GO" id="GO:0004714">
    <property type="term" value="F:transmembrane receptor protein tyrosine kinase activity"/>
    <property type="evidence" value="ECO:0007669"/>
    <property type="project" value="UniProtKB-EC"/>
</dbReference>
<keyword evidence="9" id="KW-0418">Kinase</keyword>
<dbReference type="Gene3D" id="3.40.190.10">
    <property type="entry name" value="Periplasmic binding protein-like II"/>
    <property type="match status" value="1"/>
</dbReference>
<evidence type="ECO:0000256" key="14">
    <source>
        <dbReference type="ARBA" id="ARBA00023157"/>
    </source>
</evidence>
<keyword evidence="11" id="KW-1133">Transmembrane helix</keyword>
<feature type="compositionally biased region" description="Polar residues" evidence="21">
    <location>
        <begin position="1096"/>
        <end position="1111"/>
    </location>
</feature>
<dbReference type="SMART" id="SM00219">
    <property type="entry name" value="TyrKc"/>
    <property type="match status" value="1"/>
</dbReference>
<evidence type="ECO:0000256" key="6">
    <source>
        <dbReference type="ARBA" id="ARBA00022729"/>
    </source>
</evidence>
<dbReference type="PROSITE" id="PS00109">
    <property type="entry name" value="PROTEIN_KINASE_TYR"/>
    <property type="match status" value="1"/>
</dbReference>
<keyword evidence="12" id="KW-0472">Membrane</keyword>
<dbReference type="EC" id="2.7.10.1" evidence="2"/>
<keyword evidence="13" id="KW-0829">Tyrosine-protein kinase</keyword>
<dbReference type="Gene3D" id="1.10.510.10">
    <property type="entry name" value="Transferase(Phosphotransferase) domain 1"/>
    <property type="match status" value="1"/>
</dbReference>
<proteinExistence type="predicted"/>
<dbReference type="InterPro" id="IPR020635">
    <property type="entry name" value="Tyr_kinase_cat_dom"/>
</dbReference>
<dbReference type="InterPro" id="IPR028082">
    <property type="entry name" value="Peripla_BP_I"/>
</dbReference>
<keyword evidence="15" id="KW-0675">Receptor</keyword>
<dbReference type="Gene3D" id="3.30.200.20">
    <property type="entry name" value="Phosphorylase Kinase, domain 1"/>
    <property type="match status" value="1"/>
</dbReference>
<evidence type="ECO:0000256" key="17">
    <source>
        <dbReference type="ARBA" id="ARBA00023319"/>
    </source>
</evidence>
<dbReference type="InterPro" id="IPR011009">
    <property type="entry name" value="Kinase-like_dom_sf"/>
</dbReference>
<keyword evidence="3" id="KW-0597">Phosphoprotein</keyword>
<keyword evidence="4" id="KW-0808">Transferase</keyword>
<feature type="binding site" evidence="20">
    <location>
        <position position="739"/>
    </location>
    <ligand>
        <name>ATP</name>
        <dbReference type="ChEBI" id="CHEBI:30616"/>
    </ligand>
</feature>
<dbReference type="PRINTS" id="PR01176">
    <property type="entry name" value="GABABRECEPTR"/>
</dbReference>
<feature type="domain" description="Protein kinase" evidence="22">
    <location>
        <begin position="707"/>
        <end position="980"/>
    </location>
</feature>
<dbReference type="CDD" id="cd00192">
    <property type="entry name" value="PTKc"/>
    <property type="match status" value="1"/>
</dbReference>
<dbReference type="Pfam" id="PF07714">
    <property type="entry name" value="PK_Tyr_Ser-Thr"/>
    <property type="match status" value="1"/>
</dbReference>
<dbReference type="FunFam" id="3.30.200.20:FF:000593">
    <property type="entry name" value="Predicted protein"/>
    <property type="match status" value="1"/>
</dbReference>
<evidence type="ECO:0000256" key="21">
    <source>
        <dbReference type="SAM" id="MobiDB-lite"/>
    </source>
</evidence>
<gene>
    <name evidence="23" type="ORF">BaRGS_00033764</name>
</gene>
<evidence type="ECO:0000256" key="2">
    <source>
        <dbReference type="ARBA" id="ARBA00011902"/>
    </source>
</evidence>
<feature type="non-terminal residue" evidence="23">
    <location>
        <position position="1"/>
    </location>
</feature>
<comment type="subcellular location">
    <subcellularLocation>
        <location evidence="1">Membrane</location>
        <topology evidence="1">Single-pass membrane protein</topology>
    </subcellularLocation>
</comment>
<evidence type="ECO:0000256" key="3">
    <source>
        <dbReference type="ARBA" id="ARBA00022553"/>
    </source>
</evidence>
<dbReference type="PANTHER" id="PTHR24416:SF489">
    <property type="entry name" value="PROTEIN KINASE DOMAIN-CONTAINING PROTEIN"/>
    <property type="match status" value="1"/>
</dbReference>
<dbReference type="EMBL" id="JACVVK020000418">
    <property type="protein sequence ID" value="KAK7475017.1"/>
    <property type="molecule type" value="Genomic_DNA"/>
</dbReference>
<evidence type="ECO:0000256" key="1">
    <source>
        <dbReference type="ARBA" id="ARBA00004167"/>
    </source>
</evidence>
<keyword evidence="16" id="KW-0325">Glycoprotein</keyword>
<evidence type="ECO:0000256" key="9">
    <source>
        <dbReference type="ARBA" id="ARBA00022777"/>
    </source>
</evidence>
<comment type="function">
    <text evidence="19">Receptor for basic fibroblast growth factor.</text>
</comment>
<keyword evidence="6" id="KW-0732">Signal</keyword>
<dbReference type="AlphaFoldDB" id="A0ABD0JJ81"/>
<dbReference type="SUPFAM" id="SSF56112">
    <property type="entry name" value="Protein kinase-like (PK-like)"/>
    <property type="match status" value="1"/>
</dbReference>
<dbReference type="FunFam" id="1.10.510.10:FF:001227">
    <property type="entry name" value="Tyrosine-protein kinase receptor"/>
    <property type="match status" value="1"/>
</dbReference>
<evidence type="ECO:0000256" key="13">
    <source>
        <dbReference type="ARBA" id="ARBA00023137"/>
    </source>
</evidence>
<sequence>MGWFVPSSCVEEMWEENNRAVDHWRSLLITSVARMFSWWGRPEWRALCPGCEAKAYRSLRCSRRRKNCATLFSSFRGLDGGLLEQQIETLDLPVDIVWMGGALEQFVMNQTAHGQHILFFSWHPSKLTLGGNFTRISFPEWFRHSSDTSSREPFRTEFQVNQFSKVAWYRIKAGAPDAYHVITKMSLPQQTYYELMNAARTSNQSDPEKIACSWVRENRDVWEAWLPPTFTAKPKLFLAGLFPLSGRKWPQPGLVQGAQLAVDLVNADNETLPAYDLSLIVNDTQCQPDVAMNDFIQLMLKQDHSFKMIGILGPACSDAAEPIAALSRHFHAVMVSYGAEAASLSNRQIYPYFFRTIPQVTHYRYVYADFFKAMGWNKVGALAEGGQELPEYHLELQTYLHQQGISVLVMHKMQHDPQQMDLSQVFRELREQNVRVIIADFYGSVARAVMCEAFHKKMTAHDGYVWFLPSWYGPDWWDVDFYNSPTGPSDPRPQESVPCSTEDMEYAIDGHFIVANRFTDQDDQVVEGGITVRQYKEMYAERAGKAYVEESPFASFVYDAVWVFAKGLHRLLAENPAALDTLNENKTARDFVAAINKTKFRGVSGPIHFNGSDRQGVVTIQQFFRNETLLVGRYESDEAGKKVFRIDSDKIRWLSPVGMRPDLINSGEWYDAKVRATHERMKELGFLSSDYSHCLTLDEWEIPRKNVVLNRKLGEGAFGTVCGGEMMMEGEGWVAVAVKTLKIRHSMEEKLDFFSEVGMMKRFRHPNIVPLLGVCTRSEPVYAVMEFQLHGDLKTYLLSRRNLVGQAAKEAEDVSPENLTKMAIDIASGLQYLHQLKYVHRDLACRNCLVHANKTVKISDFGMTRHISDSDYYRFSRKGMLPVRWMSPESLVDGIFTFKSDIWSFGVLVYEIVTFGSFPYQGLSNTQVLEYVKQGNRLTLPDQCPDDLRSFIHWCMFYDQGFRPDLEDILDYLHYNQKFLVPCLDAPMSSVVMEDTDSLEMALPSCQTTLTPSNTQSHLQRRSGSWQDKLASAARKTFSVPGFSNKSANSKYTKTLFATTVPMVDRVRSNSISAMQSPSAMDALLAEEDMDLRRTNSCQKQLSSVGTSEQGDSGERGDSDYFSDNSKELCQTITTV</sequence>
<dbReference type="GO" id="GO:0016020">
    <property type="term" value="C:membrane"/>
    <property type="evidence" value="ECO:0007669"/>
    <property type="project" value="UniProtKB-SubCell"/>
</dbReference>
<reference evidence="23 24" key="1">
    <citation type="journal article" date="2023" name="Sci. Data">
        <title>Genome assembly of the Korean intertidal mud-creeper Batillaria attramentaria.</title>
        <authorList>
            <person name="Patra A.K."/>
            <person name="Ho P.T."/>
            <person name="Jun S."/>
            <person name="Lee S.J."/>
            <person name="Kim Y."/>
            <person name="Won Y.J."/>
        </authorList>
    </citation>
    <scope>NUCLEOTIDE SEQUENCE [LARGE SCALE GENOMIC DNA]</scope>
    <source>
        <strain evidence="23">Wonlab-2016</strain>
    </source>
</reference>
<evidence type="ECO:0000256" key="18">
    <source>
        <dbReference type="ARBA" id="ARBA00051243"/>
    </source>
</evidence>
<comment type="catalytic activity">
    <reaction evidence="18">
        <text>L-tyrosyl-[protein] + ATP = O-phospho-L-tyrosyl-[protein] + ADP + H(+)</text>
        <dbReference type="Rhea" id="RHEA:10596"/>
        <dbReference type="Rhea" id="RHEA-COMP:10136"/>
        <dbReference type="Rhea" id="RHEA-COMP:20101"/>
        <dbReference type="ChEBI" id="CHEBI:15378"/>
        <dbReference type="ChEBI" id="CHEBI:30616"/>
        <dbReference type="ChEBI" id="CHEBI:46858"/>
        <dbReference type="ChEBI" id="CHEBI:61978"/>
        <dbReference type="ChEBI" id="CHEBI:456216"/>
        <dbReference type="EC" id="2.7.10.1"/>
    </reaction>
</comment>
<accession>A0ABD0JJ81</accession>
<evidence type="ECO:0000256" key="16">
    <source>
        <dbReference type="ARBA" id="ARBA00023180"/>
    </source>
</evidence>
<evidence type="ECO:0000256" key="4">
    <source>
        <dbReference type="ARBA" id="ARBA00022679"/>
    </source>
</evidence>
<dbReference type="PRINTS" id="PR00109">
    <property type="entry name" value="TYRKINASE"/>
</dbReference>
<dbReference type="InterPro" id="IPR008266">
    <property type="entry name" value="Tyr_kinase_AS"/>
</dbReference>
<dbReference type="InterPro" id="IPR001828">
    <property type="entry name" value="ANF_lig-bd_rcpt"/>
</dbReference>
<dbReference type="SUPFAM" id="SSF53850">
    <property type="entry name" value="Periplasmic binding protein-like II"/>
    <property type="match status" value="1"/>
</dbReference>
<evidence type="ECO:0000256" key="8">
    <source>
        <dbReference type="ARBA" id="ARBA00022741"/>
    </source>
</evidence>